<name>W6AWX5_9MOLU</name>
<evidence type="ECO:0000313" key="1">
    <source>
        <dbReference type="EMBL" id="AHI58224.1"/>
    </source>
</evidence>
<reference evidence="1 2" key="1">
    <citation type="submission" date="2013-09" db="EMBL/GenBank/DDBJ databases">
        <title>Complete genome sequence of Spiroplasma mirum suckling mouse cataract agent.</title>
        <authorList>
            <person name="Landry C.A."/>
            <person name="Bastian F.O."/>
            <person name="Thune R.L."/>
        </authorList>
    </citation>
    <scope>NUCLEOTIDE SEQUENCE [LARGE SCALE GENOMIC DNA]</scope>
    <source>
        <strain evidence="1 2">SMCA</strain>
    </source>
</reference>
<protein>
    <submittedName>
        <fullName evidence="1">Uncharacterized protein</fullName>
    </submittedName>
</protein>
<dbReference type="EMBL" id="CP006720">
    <property type="protein sequence ID" value="AHI58224.1"/>
    <property type="molecule type" value="Genomic_DNA"/>
</dbReference>
<evidence type="ECO:0000313" key="2">
    <source>
        <dbReference type="Proteomes" id="UP000019260"/>
    </source>
</evidence>
<dbReference type="Proteomes" id="UP000019260">
    <property type="component" value="Chromosome"/>
</dbReference>
<keyword evidence="2" id="KW-1185">Reference proteome</keyword>
<organism evidence="1 2">
    <name type="scientific">Spiroplasma mirum ATCC 29335</name>
    <dbReference type="NCBI Taxonomy" id="838561"/>
    <lineage>
        <taxon>Bacteria</taxon>
        <taxon>Bacillati</taxon>
        <taxon>Mycoplasmatota</taxon>
        <taxon>Mollicutes</taxon>
        <taxon>Entomoplasmatales</taxon>
        <taxon>Spiroplasmataceae</taxon>
        <taxon>Spiroplasma</taxon>
    </lineage>
</organism>
<sequence length="44" mass="5005">MESNEIGRGSPFYNAVIKELSLIVETENIVDQINPILLLEIILY</sequence>
<dbReference type="AlphaFoldDB" id="W6AWX5"/>
<dbReference type="RefSeq" id="WP_269078579.1">
    <property type="nucleotide sequence ID" value="NZ_CP002082.1"/>
</dbReference>
<dbReference type="KEGG" id="smia:P344_04510"/>
<gene>
    <name evidence="1" type="ORF">P344_04510</name>
</gene>
<dbReference type="PATRIC" id="fig|838561.3.peg.860"/>
<dbReference type="STRING" id="838561.P344_04510"/>
<dbReference type="HOGENOM" id="CLU_3222260_0_0_14"/>
<accession>W6AWX5</accession>
<proteinExistence type="predicted"/>